<gene>
    <name evidence="2" type="ORF">Agabi119p4_6660</name>
</gene>
<feature type="compositionally biased region" description="Acidic residues" evidence="1">
    <location>
        <begin position="318"/>
        <end position="335"/>
    </location>
</feature>
<feature type="compositionally biased region" description="Polar residues" evidence="1">
    <location>
        <begin position="30"/>
        <end position="54"/>
    </location>
</feature>
<dbReference type="AlphaFoldDB" id="A0A8H7CBF0"/>
<feature type="region of interest" description="Disordered" evidence="1">
    <location>
        <begin position="14"/>
        <end position="60"/>
    </location>
</feature>
<dbReference type="Proteomes" id="UP000629468">
    <property type="component" value="Unassembled WGS sequence"/>
</dbReference>
<accession>A0A8H7CBF0</accession>
<comment type="caution">
    <text evidence="2">The sequence shown here is derived from an EMBL/GenBank/DDBJ whole genome shotgun (WGS) entry which is preliminary data.</text>
</comment>
<feature type="compositionally biased region" description="Low complexity" evidence="1">
    <location>
        <begin position="389"/>
        <end position="403"/>
    </location>
</feature>
<feature type="compositionally biased region" description="Low complexity" evidence="1">
    <location>
        <begin position="346"/>
        <end position="355"/>
    </location>
</feature>
<organism evidence="2 3">
    <name type="scientific">Agaricus bisporus var. burnettii</name>
    <dbReference type="NCBI Taxonomy" id="192524"/>
    <lineage>
        <taxon>Eukaryota</taxon>
        <taxon>Fungi</taxon>
        <taxon>Dikarya</taxon>
        <taxon>Basidiomycota</taxon>
        <taxon>Agaricomycotina</taxon>
        <taxon>Agaricomycetes</taxon>
        <taxon>Agaricomycetidae</taxon>
        <taxon>Agaricales</taxon>
        <taxon>Agaricineae</taxon>
        <taxon>Agaricaceae</taxon>
        <taxon>Agaricus</taxon>
    </lineage>
</organism>
<name>A0A8H7CBF0_AGABI</name>
<evidence type="ECO:0000313" key="2">
    <source>
        <dbReference type="EMBL" id="KAF7770686.1"/>
    </source>
</evidence>
<dbReference type="EMBL" id="JABXXO010000009">
    <property type="protein sequence ID" value="KAF7770686.1"/>
    <property type="molecule type" value="Genomic_DNA"/>
</dbReference>
<protein>
    <submittedName>
        <fullName evidence="2">Uncharacterized protein</fullName>
    </submittedName>
</protein>
<proteinExistence type="predicted"/>
<feature type="region of interest" description="Disordered" evidence="1">
    <location>
        <begin position="318"/>
        <end position="431"/>
    </location>
</feature>
<evidence type="ECO:0000313" key="3">
    <source>
        <dbReference type="Proteomes" id="UP000629468"/>
    </source>
</evidence>
<reference evidence="2 3" key="1">
    <citation type="journal article" name="Sci. Rep.">
        <title>Telomere-to-telomere assembled and centromere annotated genomes of the two main subspecies of the button mushroom Agaricus bisporus reveal especially polymorphic chromosome ends.</title>
        <authorList>
            <person name="Sonnenberg A.S.M."/>
            <person name="Sedaghat-Telgerd N."/>
            <person name="Lavrijssen B."/>
            <person name="Ohm R.A."/>
            <person name="Hendrickx P.M."/>
            <person name="Scholtmeijer K."/>
            <person name="Baars J.J.P."/>
            <person name="van Peer A."/>
        </authorList>
    </citation>
    <scope>NUCLEOTIDE SEQUENCE [LARGE SCALE GENOMIC DNA]</scope>
    <source>
        <strain evidence="2 3">H119_p4</strain>
    </source>
</reference>
<sequence>MIVSFPFTFTFSYPGLPNPFSPNYGPPESHSPSRPMLSNQVHTDQTTPRHSQGLDTMPYPQNRFATLTSPPHTASTIVSKPPNLKRGWEPAFVEPSRLTATLASSNGYLDTPAKYREIASAEPEHDQPEDLPPVKKRRGLADSIVSTAVNAALIGSAVGYTVYRLWRDRGKEQPKAIAEAMHTNTESSPYHHSNQFPPPPPYQEREWIPGPPAEVAPSSLPTLTPRRKIARHSMKRSARRARVPRAQTVFPSPPRVVGVPQPVAGPSSHPQPEFDFGGGDVEEGEDNQMNWISDKLAQLIEEGKRALNREIVVMSDAKEDEIDDGSDAWEEDEDPTVTAATAGHTNSSSRSNSMRRGIKRSRSRIYGVSSANSSSTHVPLPLPISISPQHHQQQQQYEQQYEQPLSTPMARKSHMKAYSTESATRYVSREDDGCWESPEMRETMRRARERALASRGTS</sequence>
<evidence type="ECO:0000256" key="1">
    <source>
        <dbReference type="SAM" id="MobiDB-lite"/>
    </source>
</evidence>